<dbReference type="GO" id="GO:0042597">
    <property type="term" value="C:periplasmic space"/>
    <property type="evidence" value="ECO:0007669"/>
    <property type="project" value="UniProtKB-SubCell"/>
</dbReference>
<dbReference type="PANTHER" id="PTHR30093:SF44">
    <property type="entry name" value="TYPE II SECRETION SYSTEM CORE PROTEIN G"/>
    <property type="match status" value="1"/>
</dbReference>
<evidence type="ECO:0000256" key="3">
    <source>
        <dbReference type="ARBA" id="ARBA00022481"/>
    </source>
</evidence>
<keyword evidence="8" id="KW-0998">Cell outer membrane</keyword>
<dbReference type="AlphaFoldDB" id="A0A399DW27"/>
<dbReference type="RefSeq" id="WP_119361863.1">
    <property type="nucleotide sequence ID" value="NZ_JBHSXZ010000032.1"/>
</dbReference>
<dbReference type="Pfam" id="PF07963">
    <property type="entry name" value="N_methyl"/>
    <property type="match status" value="1"/>
</dbReference>
<keyword evidence="5" id="KW-0574">Periplasm</keyword>
<evidence type="ECO:0000313" key="10">
    <source>
        <dbReference type="EMBL" id="RIH74222.1"/>
    </source>
</evidence>
<dbReference type="NCBIfam" id="TIGR02532">
    <property type="entry name" value="IV_pilin_GFxxxE"/>
    <property type="match status" value="1"/>
</dbReference>
<evidence type="ECO:0000256" key="7">
    <source>
        <dbReference type="ARBA" id="ARBA00023136"/>
    </source>
</evidence>
<evidence type="ECO:0000256" key="6">
    <source>
        <dbReference type="ARBA" id="ARBA00022989"/>
    </source>
</evidence>
<dbReference type="InterPro" id="IPR012902">
    <property type="entry name" value="N_methyl_site"/>
</dbReference>
<dbReference type="PROSITE" id="PS00409">
    <property type="entry name" value="PROKAR_NTER_METHYL"/>
    <property type="match status" value="1"/>
</dbReference>
<evidence type="ECO:0000256" key="9">
    <source>
        <dbReference type="SAM" id="Phobius"/>
    </source>
</evidence>
<evidence type="ECO:0000256" key="8">
    <source>
        <dbReference type="ARBA" id="ARBA00023237"/>
    </source>
</evidence>
<evidence type="ECO:0000256" key="4">
    <source>
        <dbReference type="ARBA" id="ARBA00022692"/>
    </source>
</evidence>
<dbReference type="EMBL" id="QWKX01000138">
    <property type="protein sequence ID" value="RIH74222.1"/>
    <property type="molecule type" value="Genomic_DNA"/>
</dbReference>
<comment type="subcellular location">
    <subcellularLocation>
        <location evidence="1">Cell outer membrane</location>
        <topology evidence="1">Single-pass membrane protein</topology>
    </subcellularLocation>
    <subcellularLocation>
        <location evidence="2">Periplasm</location>
    </subcellularLocation>
</comment>
<comment type="caution">
    <text evidence="10">The sequence shown here is derived from an EMBL/GenBank/DDBJ whole genome shotgun (WGS) entry which is preliminary data.</text>
</comment>
<name>A0A399DW27_9DEIN</name>
<evidence type="ECO:0000256" key="1">
    <source>
        <dbReference type="ARBA" id="ARBA00004203"/>
    </source>
</evidence>
<dbReference type="InterPro" id="IPR045584">
    <property type="entry name" value="Pilin-like"/>
</dbReference>
<feature type="transmembrane region" description="Helical" evidence="9">
    <location>
        <begin position="6"/>
        <end position="30"/>
    </location>
</feature>
<dbReference type="GO" id="GO:0009279">
    <property type="term" value="C:cell outer membrane"/>
    <property type="evidence" value="ECO:0007669"/>
    <property type="project" value="UniProtKB-SubCell"/>
</dbReference>
<sequence length="127" mass="13009">MKKSGFTLIELLIVIAIIGILAAVLVPNLLNARKTAQVRAEQAYAQNVYKAANAAIAEDPNIAATEIQKSCKTGYSVTITNGGTYDAGSAPGTISGTGGDCNVTYNATTQAVSVTYNGATTPAKTIP</sequence>
<evidence type="ECO:0000313" key="11">
    <source>
        <dbReference type="Proteomes" id="UP000266089"/>
    </source>
</evidence>
<protein>
    <submittedName>
        <fullName evidence="10">Type II secretion system protein G</fullName>
    </submittedName>
</protein>
<keyword evidence="3" id="KW-0488">Methylation</keyword>
<dbReference type="PANTHER" id="PTHR30093">
    <property type="entry name" value="GENERAL SECRETION PATHWAY PROTEIN G"/>
    <property type="match status" value="1"/>
</dbReference>
<dbReference type="OrthoDB" id="33017at2"/>
<keyword evidence="7 9" id="KW-0472">Membrane</keyword>
<dbReference type="SUPFAM" id="SSF54523">
    <property type="entry name" value="Pili subunits"/>
    <property type="match status" value="1"/>
</dbReference>
<organism evidence="10 11">
    <name type="scientific">Meiothermus taiwanensis</name>
    <dbReference type="NCBI Taxonomy" id="172827"/>
    <lineage>
        <taxon>Bacteria</taxon>
        <taxon>Thermotogati</taxon>
        <taxon>Deinococcota</taxon>
        <taxon>Deinococci</taxon>
        <taxon>Thermales</taxon>
        <taxon>Thermaceae</taxon>
        <taxon>Meiothermus</taxon>
    </lineage>
</organism>
<keyword evidence="4 9" id="KW-0812">Transmembrane</keyword>
<gene>
    <name evidence="10" type="primary">epsG_1</name>
    <name evidence="10" type="ORF">Mcate_02797</name>
</gene>
<accession>A0A399DW27</accession>
<keyword evidence="6 9" id="KW-1133">Transmembrane helix</keyword>
<reference evidence="10 11" key="1">
    <citation type="submission" date="2018-08" db="EMBL/GenBank/DDBJ databases">
        <title>Meiothermus cateniformans JCM 15151 genome sequencing project.</title>
        <authorList>
            <person name="Da Costa M.S."/>
            <person name="Albuquerque L."/>
            <person name="Raposo P."/>
            <person name="Froufe H.J.C."/>
            <person name="Barroso C.S."/>
            <person name="Egas C."/>
        </authorList>
    </citation>
    <scope>NUCLEOTIDE SEQUENCE [LARGE SCALE GENOMIC DNA]</scope>
    <source>
        <strain evidence="10 11">JCM 15151</strain>
    </source>
</reference>
<evidence type="ECO:0000256" key="2">
    <source>
        <dbReference type="ARBA" id="ARBA00004418"/>
    </source>
</evidence>
<dbReference type="Proteomes" id="UP000266089">
    <property type="component" value="Unassembled WGS sequence"/>
</dbReference>
<proteinExistence type="predicted"/>
<dbReference type="Gene3D" id="3.30.700.10">
    <property type="entry name" value="Glycoprotein, Type 4 Pilin"/>
    <property type="match status" value="1"/>
</dbReference>
<evidence type="ECO:0000256" key="5">
    <source>
        <dbReference type="ARBA" id="ARBA00022764"/>
    </source>
</evidence>